<protein>
    <submittedName>
        <fullName evidence="2">Carboxymuconolactone decarboxylase</fullName>
    </submittedName>
</protein>
<dbReference type="AlphaFoldDB" id="A0A402D6P7"/>
<sequence>MAHIDLPENVPGIIGPLMQYPETARHLNGLAEALLRGSSSLTPAEREVIATYVSSQNQCIFCMSSHGAAARYLLGSEAGVVDLVKADYASAPIGDKLKALLAIAGQVQQGGRRVTEAHVAEARKAGADDQAIHDTVLIAAAFCMYNRYVDGLATLIPDDPAEYDIIGARIAKNGYSRTVSEG</sequence>
<dbReference type="Proteomes" id="UP000287394">
    <property type="component" value="Chromosome"/>
</dbReference>
<evidence type="ECO:0000259" key="1">
    <source>
        <dbReference type="Pfam" id="PF02627"/>
    </source>
</evidence>
<keyword evidence="3" id="KW-1185">Reference proteome</keyword>
<reference evidence="2 3" key="1">
    <citation type="journal article" date="2019" name="Int. J. Syst. Evol. Microbiol.">
        <title>Capsulimonas corticalis gen. nov., sp. nov., an aerobic capsulated bacterium, of a novel bacterial order, Capsulimonadales ord. nov., of the class Armatimonadia of the phylum Armatimonadetes.</title>
        <authorList>
            <person name="Li J."/>
            <person name="Kudo C."/>
            <person name="Tonouchi A."/>
        </authorList>
    </citation>
    <scope>NUCLEOTIDE SEQUENCE [LARGE SCALE GENOMIC DNA]</scope>
    <source>
        <strain evidence="2 3">AX-7</strain>
    </source>
</reference>
<dbReference type="PANTHER" id="PTHR35446:SF2">
    <property type="entry name" value="CARBOXYMUCONOLACTONE DECARBOXYLASE-LIKE DOMAIN-CONTAINING PROTEIN"/>
    <property type="match status" value="1"/>
</dbReference>
<dbReference type="InterPro" id="IPR003779">
    <property type="entry name" value="CMD-like"/>
</dbReference>
<dbReference type="InterPro" id="IPR029032">
    <property type="entry name" value="AhpD-like"/>
</dbReference>
<name>A0A402D6P7_9BACT</name>
<evidence type="ECO:0000313" key="2">
    <source>
        <dbReference type="EMBL" id="BDI29337.1"/>
    </source>
</evidence>
<organism evidence="2 3">
    <name type="scientific">Capsulimonas corticalis</name>
    <dbReference type="NCBI Taxonomy" id="2219043"/>
    <lineage>
        <taxon>Bacteria</taxon>
        <taxon>Bacillati</taxon>
        <taxon>Armatimonadota</taxon>
        <taxon>Armatimonadia</taxon>
        <taxon>Capsulimonadales</taxon>
        <taxon>Capsulimonadaceae</taxon>
        <taxon>Capsulimonas</taxon>
    </lineage>
</organism>
<dbReference type="Gene3D" id="1.20.1290.10">
    <property type="entry name" value="AhpD-like"/>
    <property type="match status" value="1"/>
</dbReference>
<dbReference type="InterPro" id="IPR004675">
    <property type="entry name" value="AhpD_core"/>
</dbReference>
<dbReference type="InterPro" id="IPR010195">
    <property type="entry name" value="Uncharacterised_peroxidase-rel"/>
</dbReference>
<dbReference type="NCBIfam" id="TIGR00778">
    <property type="entry name" value="ahpD_dom"/>
    <property type="match status" value="1"/>
</dbReference>
<dbReference type="OrthoDB" id="9808310at2"/>
<feature type="domain" description="Carboxymuconolactone decarboxylase-like" evidence="1">
    <location>
        <begin position="80"/>
        <end position="152"/>
    </location>
</feature>
<gene>
    <name evidence="2" type="ORF">CCAX7_13880</name>
</gene>
<dbReference type="KEGG" id="ccot:CCAX7_13880"/>
<dbReference type="GO" id="GO:0051920">
    <property type="term" value="F:peroxiredoxin activity"/>
    <property type="evidence" value="ECO:0007669"/>
    <property type="project" value="InterPro"/>
</dbReference>
<dbReference type="SUPFAM" id="SSF69118">
    <property type="entry name" value="AhpD-like"/>
    <property type="match status" value="1"/>
</dbReference>
<dbReference type="EMBL" id="AP025739">
    <property type="protein sequence ID" value="BDI29337.1"/>
    <property type="molecule type" value="Genomic_DNA"/>
</dbReference>
<dbReference type="NCBIfam" id="TIGR01926">
    <property type="entry name" value="peroxid_rel"/>
    <property type="match status" value="1"/>
</dbReference>
<dbReference type="Pfam" id="PF02627">
    <property type="entry name" value="CMD"/>
    <property type="match status" value="2"/>
</dbReference>
<proteinExistence type="predicted"/>
<evidence type="ECO:0000313" key="3">
    <source>
        <dbReference type="Proteomes" id="UP000287394"/>
    </source>
</evidence>
<accession>A0A402D6P7</accession>
<dbReference type="PANTHER" id="PTHR35446">
    <property type="entry name" value="SI:CH211-175M2.5"/>
    <property type="match status" value="1"/>
</dbReference>
<feature type="domain" description="Carboxymuconolactone decarboxylase-like" evidence="1">
    <location>
        <begin position="21"/>
        <end position="71"/>
    </location>
</feature>
<dbReference type="RefSeq" id="WP_119325136.1">
    <property type="nucleotide sequence ID" value="NZ_AP025739.1"/>
</dbReference>